<evidence type="ECO:0000259" key="4">
    <source>
        <dbReference type="PROSITE" id="PS50995"/>
    </source>
</evidence>
<dbReference type="STRING" id="112901.SAMN04488500_11552"/>
<keyword evidence="6" id="KW-1185">Reference proteome</keyword>
<organism evidence="5 6">
    <name type="scientific">Sporomusa malonica</name>
    <dbReference type="NCBI Taxonomy" id="112901"/>
    <lineage>
        <taxon>Bacteria</taxon>
        <taxon>Bacillati</taxon>
        <taxon>Bacillota</taxon>
        <taxon>Negativicutes</taxon>
        <taxon>Selenomonadales</taxon>
        <taxon>Sporomusaceae</taxon>
        <taxon>Sporomusa</taxon>
    </lineage>
</organism>
<dbReference type="InterPro" id="IPR011991">
    <property type="entry name" value="ArsR-like_HTH"/>
</dbReference>
<evidence type="ECO:0000313" key="6">
    <source>
        <dbReference type="Proteomes" id="UP000192738"/>
    </source>
</evidence>
<dbReference type="GO" id="GO:0003677">
    <property type="term" value="F:DNA binding"/>
    <property type="evidence" value="ECO:0007669"/>
    <property type="project" value="UniProtKB-KW"/>
</dbReference>
<reference evidence="5 6" key="1">
    <citation type="submission" date="2017-04" db="EMBL/GenBank/DDBJ databases">
        <authorList>
            <person name="Afonso C.L."/>
            <person name="Miller P.J."/>
            <person name="Scott M.A."/>
            <person name="Spackman E."/>
            <person name="Goraichik I."/>
            <person name="Dimitrov K.M."/>
            <person name="Suarez D.L."/>
            <person name="Swayne D.E."/>
        </authorList>
    </citation>
    <scope>NUCLEOTIDE SEQUENCE [LARGE SCALE GENOMIC DNA]</scope>
    <source>
        <strain evidence="5 6">DSM 5090</strain>
    </source>
</reference>
<dbReference type="GO" id="GO:0003700">
    <property type="term" value="F:DNA-binding transcription factor activity"/>
    <property type="evidence" value="ECO:0007669"/>
    <property type="project" value="InterPro"/>
</dbReference>
<dbReference type="PANTHER" id="PTHR35790">
    <property type="entry name" value="HTH-TYPE TRANSCRIPTIONAL REGULATOR PCHR"/>
    <property type="match status" value="1"/>
</dbReference>
<dbReference type="OrthoDB" id="5461037at2"/>
<feature type="domain" description="HTH marR-type" evidence="4">
    <location>
        <begin position="1"/>
        <end position="142"/>
    </location>
</feature>
<dbReference type="Pfam" id="PF01047">
    <property type="entry name" value="MarR"/>
    <property type="match status" value="1"/>
</dbReference>
<dbReference type="Proteomes" id="UP000192738">
    <property type="component" value="Unassembled WGS sequence"/>
</dbReference>
<keyword evidence="1" id="KW-0805">Transcription regulation</keyword>
<dbReference type="AlphaFoldDB" id="A0A1W2DEV8"/>
<gene>
    <name evidence="5" type="ORF">SAMN04488500_11552</name>
</gene>
<keyword evidence="2" id="KW-0238">DNA-binding</keyword>
<dbReference type="InterPro" id="IPR052067">
    <property type="entry name" value="Metal_resp_HTH_trans_reg"/>
</dbReference>
<evidence type="ECO:0000256" key="3">
    <source>
        <dbReference type="ARBA" id="ARBA00023163"/>
    </source>
</evidence>
<name>A0A1W2DEV8_9FIRM</name>
<evidence type="ECO:0000256" key="2">
    <source>
        <dbReference type="ARBA" id="ARBA00023125"/>
    </source>
</evidence>
<proteinExistence type="predicted"/>
<dbReference type="InterPro" id="IPR036388">
    <property type="entry name" value="WH-like_DNA-bd_sf"/>
</dbReference>
<dbReference type="EMBL" id="FWXI01000015">
    <property type="protein sequence ID" value="SMC95804.1"/>
    <property type="molecule type" value="Genomic_DNA"/>
</dbReference>
<dbReference type="SUPFAM" id="SSF46785">
    <property type="entry name" value="Winged helix' DNA-binding domain"/>
    <property type="match status" value="1"/>
</dbReference>
<evidence type="ECO:0000313" key="5">
    <source>
        <dbReference type="EMBL" id="SMC95804.1"/>
    </source>
</evidence>
<keyword evidence="3" id="KW-0804">Transcription</keyword>
<dbReference type="Gene3D" id="1.10.10.10">
    <property type="entry name" value="Winged helix-like DNA-binding domain superfamily/Winged helix DNA-binding domain"/>
    <property type="match status" value="1"/>
</dbReference>
<dbReference type="PANTHER" id="PTHR35790:SF4">
    <property type="entry name" value="HTH-TYPE TRANSCRIPTIONAL REGULATOR PCHR"/>
    <property type="match status" value="1"/>
</dbReference>
<accession>A0A1W2DEV8</accession>
<sequence>MDKKAAIMEKMFRAFNEMNESAKQPRDYGTGQLLYQSEIHTVSTICNHKQVNASELAQIMGITKGAITQVVNKLIQKGLVEKYNLPGNKKEVYFSPTESGRIANKAHCRYHEEIHGHVIGYLGELDEEKLEAIGQFFDIFFSSMKR</sequence>
<dbReference type="CDD" id="cd00090">
    <property type="entry name" value="HTH_ARSR"/>
    <property type="match status" value="1"/>
</dbReference>
<dbReference type="InterPro" id="IPR036390">
    <property type="entry name" value="WH_DNA-bd_sf"/>
</dbReference>
<protein>
    <submittedName>
        <fullName evidence="5">Transcriptional regulator, MarR family</fullName>
    </submittedName>
</protein>
<dbReference type="SMART" id="SM00347">
    <property type="entry name" value="HTH_MARR"/>
    <property type="match status" value="1"/>
</dbReference>
<dbReference type="InterPro" id="IPR000835">
    <property type="entry name" value="HTH_MarR-typ"/>
</dbReference>
<dbReference type="PROSITE" id="PS50995">
    <property type="entry name" value="HTH_MARR_2"/>
    <property type="match status" value="1"/>
</dbReference>
<dbReference type="RefSeq" id="WP_084577004.1">
    <property type="nucleotide sequence ID" value="NZ_CP155572.1"/>
</dbReference>
<evidence type="ECO:0000256" key="1">
    <source>
        <dbReference type="ARBA" id="ARBA00023015"/>
    </source>
</evidence>